<dbReference type="Proteomes" id="UP001519460">
    <property type="component" value="Unassembled WGS sequence"/>
</dbReference>
<name>A0ABD0KQZ6_9CAEN</name>
<dbReference type="EMBL" id="JACVVK020000139">
    <property type="protein sequence ID" value="KAK7489343.1"/>
    <property type="molecule type" value="Genomic_DNA"/>
</dbReference>
<dbReference type="AlphaFoldDB" id="A0ABD0KQZ6"/>
<reference evidence="3 4" key="1">
    <citation type="journal article" date="2023" name="Sci. Data">
        <title>Genome assembly of the Korean intertidal mud-creeper Batillaria attramentaria.</title>
        <authorList>
            <person name="Patra A.K."/>
            <person name="Ho P.T."/>
            <person name="Jun S."/>
            <person name="Lee S.J."/>
            <person name="Kim Y."/>
            <person name="Won Y.J."/>
        </authorList>
    </citation>
    <scope>NUCLEOTIDE SEQUENCE [LARGE SCALE GENOMIC DNA]</scope>
    <source>
        <strain evidence="3">Wonlab-2016</strain>
    </source>
</reference>
<proteinExistence type="predicted"/>
<dbReference type="Pfam" id="PF00024">
    <property type="entry name" value="PAN_1"/>
    <property type="match status" value="1"/>
</dbReference>
<protein>
    <recommendedName>
        <fullName evidence="2">Apple domain-containing protein</fullName>
    </recommendedName>
</protein>
<dbReference type="InterPro" id="IPR003609">
    <property type="entry name" value="Pan_app"/>
</dbReference>
<evidence type="ECO:0000313" key="3">
    <source>
        <dbReference type="EMBL" id="KAK7489343.1"/>
    </source>
</evidence>
<accession>A0ABD0KQZ6</accession>
<feature type="domain" description="Apple" evidence="2">
    <location>
        <begin position="42"/>
        <end position="99"/>
    </location>
</feature>
<feature type="chain" id="PRO_5044864043" description="Apple domain-containing protein" evidence="1">
    <location>
        <begin position="22"/>
        <end position="227"/>
    </location>
</feature>
<feature type="signal peptide" evidence="1">
    <location>
        <begin position="1"/>
        <end position="21"/>
    </location>
</feature>
<evidence type="ECO:0000313" key="4">
    <source>
        <dbReference type="Proteomes" id="UP001519460"/>
    </source>
</evidence>
<comment type="caution">
    <text evidence="3">The sequence shown here is derived from an EMBL/GenBank/DDBJ whole genome shotgun (WGS) entry which is preliminary data.</text>
</comment>
<gene>
    <name evidence="3" type="ORF">BaRGS_00019451</name>
</gene>
<keyword evidence="4" id="KW-1185">Reference proteome</keyword>
<evidence type="ECO:0000259" key="2">
    <source>
        <dbReference type="Pfam" id="PF00024"/>
    </source>
</evidence>
<organism evidence="3 4">
    <name type="scientific">Batillaria attramentaria</name>
    <dbReference type="NCBI Taxonomy" id="370345"/>
    <lineage>
        <taxon>Eukaryota</taxon>
        <taxon>Metazoa</taxon>
        <taxon>Spiralia</taxon>
        <taxon>Lophotrochozoa</taxon>
        <taxon>Mollusca</taxon>
        <taxon>Gastropoda</taxon>
        <taxon>Caenogastropoda</taxon>
        <taxon>Sorbeoconcha</taxon>
        <taxon>Cerithioidea</taxon>
        <taxon>Batillariidae</taxon>
        <taxon>Batillaria</taxon>
    </lineage>
</organism>
<keyword evidence="1" id="KW-0732">Signal</keyword>
<sequence>MKMSGVFRVVCWMLFHTSVLSAGGKWSRDAAMDNFAPSLTDAVSDSFTAHSLRACAVACSNRLWCNSFVFNRHFSSCLLHSLVFRSNYQKHSSPGSRYFVFRNDWCRREEGFTYDRLTGLCWKVMSASKIWLLNDAYYAPDKMHVGARRPLLNWDGPWPNGQPDFYWATGQWVDTTVDGEFWIDGEPDNFLWSENVLIMSNQQGGRYLLRDAAGVVGRRAVCEKRQP</sequence>
<evidence type="ECO:0000256" key="1">
    <source>
        <dbReference type="SAM" id="SignalP"/>
    </source>
</evidence>
<dbReference type="SUPFAM" id="SSF57414">
    <property type="entry name" value="Hairpin loop containing domain-like"/>
    <property type="match status" value="1"/>
</dbReference>